<dbReference type="Proteomes" id="UP001497392">
    <property type="component" value="Unassembled WGS sequence"/>
</dbReference>
<accession>A0ABP1FXD1</accession>
<reference evidence="3 4" key="1">
    <citation type="submission" date="2024-06" db="EMBL/GenBank/DDBJ databases">
        <authorList>
            <person name="Kraege A."/>
            <person name="Thomma B."/>
        </authorList>
    </citation>
    <scope>NUCLEOTIDE SEQUENCE [LARGE SCALE GENOMIC DNA]</scope>
</reference>
<protein>
    <submittedName>
        <fullName evidence="3">G7243 protein</fullName>
    </submittedName>
</protein>
<evidence type="ECO:0000313" key="4">
    <source>
        <dbReference type="Proteomes" id="UP001497392"/>
    </source>
</evidence>
<proteinExistence type="predicted"/>
<dbReference type="EMBL" id="CAXHTA020000011">
    <property type="protein sequence ID" value="CAL5224544.1"/>
    <property type="molecule type" value="Genomic_DNA"/>
</dbReference>
<organism evidence="3 4">
    <name type="scientific">Coccomyxa viridis</name>
    <dbReference type="NCBI Taxonomy" id="1274662"/>
    <lineage>
        <taxon>Eukaryota</taxon>
        <taxon>Viridiplantae</taxon>
        <taxon>Chlorophyta</taxon>
        <taxon>core chlorophytes</taxon>
        <taxon>Trebouxiophyceae</taxon>
        <taxon>Trebouxiophyceae incertae sedis</taxon>
        <taxon>Coccomyxaceae</taxon>
        <taxon>Coccomyxa</taxon>
    </lineage>
</organism>
<feature type="compositionally biased region" description="Low complexity" evidence="1">
    <location>
        <begin position="272"/>
        <end position="283"/>
    </location>
</feature>
<feature type="compositionally biased region" description="Low complexity" evidence="1">
    <location>
        <begin position="237"/>
        <end position="260"/>
    </location>
</feature>
<comment type="caution">
    <text evidence="3">The sequence shown here is derived from an EMBL/GenBank/DDBJ whole genome shotgun (WGS) entry which is preliminary data.</text>
</comment>
<gene>
    <name evidence="3" type="primary">g7243</name>
    <name evidence="3" type="ORF">VP750_LOCUS6203</name>
</gene>
<feature type="chain" id="PRO_5045824295" evidence="2">
    <location>
        <begin position="24"/>
        <end position="291"/>
    </location>
</feature>
<sequence length="291" mass="29991">MLSRRYFAGLLLACAVCASAANAEGESHAFRKLLDVALMPTDSGNYTYPNSTVFVALDDAWNKNEDGTGGCAPWWAPTPAGAVQCPKACAVKFNTSQPKQLSPLTVKVEKGSISRLFVRPIRSAFLNVSSTVPPKANPDEFQSLATNEGLVYVQYSASGTTNTKFTASMGLVKKDPTANGQAVAAKVGKGEGMARHIPYCFFNVTWQIVPAGSIAGIVPAAAPGARKAGAPAPAPVVATSAKKAAAPAPTLAAKKPAAAAPTPPADDDLAPTKKAATPAPARTASDDFEGY</sequence>
<keyword evidence="2" id="KW-0732">Signal</keyword>
<name>A0ABP1FXD1_9CHLO</name>
<feature type="signal peptide" evidence="2">
    <location>
        <begin position="1"/>
        <end position="23"/>
    </location>
</feature>
<keyword evidence="4" id="KW-1185">Reference proteome</keyword>
<evidence type="ECO:0000313" key="3">
    <source>
        <dbReference type="EMBL" id="CAL5224544.1"/>
    </source>
</evidence>
<feature type="region of interest" description="Disordered" evidence="1">
    <location>
        <begin position="237"/>
        <end position="291"/>
    </location>
</feature>
<evidence type="ECO:0000256" key="1">
    <source>
        <dbReference type="SAM" id="MobiDB-lite"/>
    </source>
</evidence>
<evidence type="ECO:0000256" key="2">
    <source>
        <dbReference type="SAM" id="SignalP"/>
    </source>
</evidence>